<reference evidence="3" key="1">
    <citation type="submission" date="2025-08" db="UniProtKB">
        <authorList>
            <consortium name="RefSeq"/>
        </authorList>
    </citation>
    <scope>IDENTIFICATION</scope>
</reference>
<dbReference type="GeneID" id="106071200"/>
<protein>
    <submittedName>
        <fullName evidence="3">Uncharacterized protein LOC106071200 isoform X2</fullName>
    </submittedName>
</protein>
<feature type="region of interest" description="Disordered" evidence="1">
    <location>
        <begin position="88"/>
        <end position="136"/>
    </location>
</feature>
<proteinExistence type="predicted"/>
<dbReference type="RefSeq" id="XP_055868321.1">
    <property type="nucleotide sequence ID" value="XM_056012346.1"/>
</dbReference>
<accession>A0A9W2Z043</accession>
<sequence>MDIFDRDDLSDLNMALSDRLSVNSDVSSNFSGGSSGGAGLHYSRVHTSFVDYSGESTPRGNLSDVRQYPYTDKTFGGIVRAPGYAETSELGHSGLTSPRWTRGFQGRPAIKSSRVSKRPPQTAWPGDSENLNSWPSQKAKTLDSRLLLTGNGIPRSSSSQASGERHYNVMPRSKTKLTLDRLKTNTSPEMSKTSIKHGKHCEACAVDYIKHYMKKNLMLAELTKEGPLNDFKLSKEPANLHTVCLPKKGLIKLTSMAYELNSPDYYDDRQKTASQKEQSKYREAFYGSALPPPSSDAFRGQLIRNKSIIRQIQKGEKLMADLEALRDGHEMTDGDLWDTLVGGILSYEIPEAPHLNTTLQKFIGGESLRNSPRHQRDQVKFDSLVRGTDRLQRSSPPADQPSKRILSPSFPALTIKE</sequence>
<organism evidence="2 3">
    <name type="scientific">Biomphalaria glabrata</name>
    <name type="common">Bloodfluke planorb</name>
    <name type="synonym">Freshwater snail</name>
    <dbReference type="NCBI Taxonomy" id="6526"/>
    <lineage>
        <taxon>Eukaryota</taxon>
        <taxon>Metazoa</taxon>
        <taxon>Spiralia</taxon>
        <taxon>Lophotrochozoa</taxon>
        <taxon>Mollusca</taxon>
        <taxon>Gastropoda</taxon>
        <taxon>Heterobranchia</taxon>
        <taxon>Euthyneura</taxon>
        <taxon>Panpulmonata</taxon>
        <taxon>Hygrophila</taxon>
        <taxon>Lymnaeoidea</taxon>
        <taxon>Planorbidae</taxon>
        <taxon>Biomphalaria</taxon>
    </lineage>
</organism>
<evidence type="ECO:0000313" key="3">
    <source>
        <dbReference type="RefSeq" id="XP_055868321.1"/>
    </source>
</evidence>
<dbReference type="AlphaFoldDB" id="A0A9W2Z043"/>
<evidence type="ECO:0000256" key="1">
    <source>
        <dbReference type="SAM" id="MobiDB-lite"/>
    </source>
</evidence>
<dbReference type="Proteomes" id="UP001165740">
    <property type="component" value="Chromosome 15"/>
</dbReference>
<keyword evidence="2" id="KW-1185">Reference proteome</keyword>
<name>A0A9W2Z043_BIOGL</name>
<gene>
    <name evidence="3" type="primary">LOC106071200</name>
</gene>
<feature type="region of interest" description="Disordered" evidence="1">
    <location>
        <begin position="387"/>
        <end position="417"/>
    </location>
</feature>
<evidence type="ECO:0000313" key="2">
    <source>
        <dbReference type="Proteomes" id="UP001165740"/>
    </source>
</evidence>